<keyword evidence="1" id="KW-0732">Signal</keyword>
<reference evidence="2 3" key="1">
    <citation type="submission" date="2018-09" db="EMBL/GenBank/DDBJ databases">
        <title>Genomic Encyclopedia of Archaeal and Bacterial Type Strains, Phase II (KMG-II): from individual species to whole genera.</title>
        <authorList>
            <person name="Goeker M."/>
        </authorList>
    </citation>
    <scope>NUCLEOTIDE SEQUENCE [LARGE SCALE GENOMIC DNA]</scope>
    <source>
        <strain evidence="2 3">DSM 11458</strain>
    </source>
</reference>
<dbReference type="RefSeq" id="WP_025062637.1">
    <property type="nucleotide sequence ID" value="NZ_RAQK01000001.1"/>
</dbReference>
<dbReference type="AlphaFoldDB" id="A0A420DND9"/>
<dbReference type="Proteomes" id="UP000284407">
    <property type="component" value="Unassembled WGS sequence"/>
</dbReference>
<dbReference type="OrthoDB" id="7658992at2"/>
<feature type="chain" id="PRO_5019208621" description="DUF5333 domain-containing protein" evidence="1">
    <location>
        <begin position="21"/>
        <end position="133"/>
    </location>
</feature>
<dbReference type="InterPro" id="IPR020349">
    <property type="entry name" value="Uncharacterised_14.7kDa"/>
</dbReference>
<keyword evidence="3" id="KW-1185">Reference proteome</keyword>
<dbReference type="Pfam" id="PF17267">
    <property type="entry name" value="DUF5333"/>
    <property type="match status" value="1"/>
</dbReference>
<proteinExistence type="predicted"/>
<organism evidence="2 3">
    <name type="scientific">Sulfitobacter guttiformis</name>
    <dbReference type="NCBI Taxonomy" id="74349"/>
    <lineage>
        <taxon>Bacteria</taxon>
        <taxon>Pseudomonadati</taxon>
        <taxon>Pseudomonadota</taxon>
        <taxon>Alphaproteobacteria</taxon>
        <taxon>Rhodobacterales</taxon>
        <taxon>Roseobacteraceae</taxon>
        <taxon>Sulfitobacter</taxon>
    </lineage>
</organism>
<dbReference type="STRING" id="1443111.Z949_2174"/>
<evidence type="ECO:0000256" key="1">
    <source>
        <dbReference type="SAM" id="SignalP"/>
    </source>
</evidence>
<dbReference type="EMBL" id="RAQK01000001">
    <property type="protein sequence ID" value="RKE95679.1"/>
    <property type="molecule type" value="Genomic_DNA"/>
</dbReference>
<name>A0A420DND9_9RHOB</name>
<evidence type="ECO:0000313" key="2">
    <source>
        <dbReference type="EMBL" id="RKE95679.1"/>
    </source>
</evidence>
<sequence length="133" mass="14844">MRHFILTVSLIALSTGAAIAKPPLRDVARIDNAVFDVAVADQIRKKCPQMAPRLITALSLYRETRKLARELGYSNDEIEAYADSDMEKARMRAKGEAYMRANGVVISDPQSYCALGRKEIQKASRIGSMLREK</sequence>
<accession>A0A420DND9</accession>
<protein>
    <recommendedName>
        <fullName evidence="4">DUF5333 domain-containing protein</fullName>
    </recommendedName>
</protein>
<gene>
    <name evidence="2" type="ORF">C8N30_0216</name>
</gene>
<comment type="caution">
    <text evidence="2">The sequence shown here is derived from an EMBL/GenBank/DDBJ whole genome shotgun (WGS) entry which is preliminary data.</text>
</comment>
<feature type="signal peptide" evidence="1">
    <location>
        <begin position="1"/>
        <end position="20"/>
    </location>
</feature>
<evidence type="ECO:0008006" key="4">
    <source>
        <dbReference type="Google" id="ProtNLM"/>
    </source>
</evidence>
<evidence type="ECO:0000313" key="3">
    <source>
        <dbReference type="Proteomes" id="UP000284407"/>
    </source>
</evidence>